<dbReference type="AlphaFoldDB" id="A0A7R9KU40"/>
<sequence length="86" mass="9575">MPLCSTGFSFNNNTCRCESEEDPIGDHSDATIDMNERYNRLSGHQSVPDKVVDTEINAQNNKALNILNNKGINPDLNDDYRENSGS</sequence>
<dbReference type="EMBL" id="CAJPIZ010005545">
    <property type="protein sequence ID" value="CAG2108709.1"/>
    <property type="molecule type" value="Genomic_DNA"/>
</dbReference>
<dbReference type="Proteomes" id="UP000759131">
    <property type="component" value="Unassembled WGS sequence"/>
</dbReference>
<accession>A0A7R9KU40</accession>
<proteinExistence type="predicted"/>
<evidence type="ECO:0000313" key="2">
    <source>
        <dbReference type="Proteomes" id="UP000759131"/>
    </source>
</evidence>
<organism evidence="1">
    <name type="scientific">Medioppia subpectinata</name>
    <dbReference type="NCBI Taxonomy" id="1979941"/>
    <lineage>
        <taxon>Eukaryota</taxon>
        <taxon>Metazoa</taxon>
        <taxon>Ecdysozoa</taxon>
        <taxon>Arthropoda</taxon>
        <taxon>Chelicerata</taxon>
        <taxon>Arachnida</taxon>
        <taxon>Acari</taxon>
        <taxon>Acariformes</taxon>
        <taxon>Sarcoptiformes</taxon>
        <taxon>Oribatida</taxon>
        <taxon>Brachypylina</taxon>
        <taxon>Oppioidea</taxon>
        <taxon>Oppiidae</taxon>
        <taxon>Medioppia</taxon>
    </lineage>
</organism>
<keyword evidence="2" id="KW-1185">Reference proteome</keyword>
<gene>
    <name evidence="1" type="ORF">OSB1V03_LOCUS8701</name>
</gene>
<protein>
    <submittedName>
        <fullName evidence="1">Uncharacterized protein</fullName>
    </submittedName>
</protein>
<reference evidence="1" key="1">
    <citation type="submission" date="2020-11" db="EMBL/GenBank/DDBJ databases">
        <authorList>
            <person name="Tran Van P."/>
        </authorList>
    </citation>
    <scope>NUCLEOTIDE SEQUENCE</scope>
</reference>
<name>A0A7R9KU40_9ACAR</name>
<evidence type="ECO:0000313" key="1">
    <source>
        <dbReference type="EMBL" id="CAD7628279.1"/>
    </source>
</evidence>
<dbReference type="EMBL" id="OC860120">
    <property type="protein sequence ID" value="CAD7628279.1"/>
    <property type="molecule type" value="Genomic_DNA"/>
</dbReference>